<dbReference type="EMBL" id="MNCJ02000331">
    <property type="protein sequence ID" value="KAF5762468.1"/>
    <property type="molecule type" value="Genomic_DNA"/>
</dbReference>
<evidence type="ECO:0000313" key="3">
    <source>
        <dbReference type="Proteomes" id="UP000215914"/>
    </source>
</evidence>
<protein>
    <submittedName>
        <fullName evidence="2">Uncharacterized protein</fullName>
    </submittedName>
</protein>
<dbReference type="AlphaFoldDB" id="A0A9K3DWZ4"/>
<evidence type="ECO:0000256" key="1">
    <source>
        <dbReference type="SAM" id="MobiDB-lite"/>
    </source>
</evidence>
<comment type="caution">
    <text evidence="2">The sequence shown here is derived from an EMBL/GenBank/DDBJ whole genome shotgun (WGS) entry which is preliminary data.</text>
</comment>
<sequence>MEMLSPVGTYSNSFRIKLNTYTLQISNGGILSSWNICIDPNPPNSISINPKSHRPQHIPLKTPLSVNATSSSSSSTSYNKPHDTSDEAMTIEALRRFIRLNLRNWTGSLRNPSHCRRSIFV</sequence>
<keyword evidence="3" id="KW-1185">Reference proteome</keyword>
<name>A0A9K3DWZ4_HELAN</name>
<dbReference type="Proteomes" id="UP000215914">
    <property type="component" value="Unassembled WGS sequence"/>
</dbReference>
<organism evidence="2 3">
    <name type="scientific">Helianthus annuus</name>
    <name type="common">Common sunflower</name>
    <dbReference type="NCBI Taxonomy" id="4232"/>
    <lineage>
        <taxon>Eukaryota</taxon>
        <taxon>Viridiplantae</taxon>
        <taxon>Streptophyta</taxon>
        <taxon>Embryophyta</taxon>
        <taxon>Tracheophyta</taxon>
        <taxon>Spermatophyta</taxon>
        <taxon>Magnoliopsida</taxon>
        <taxon>eudicotyledons</taxon>
        <taxon>Gunneridae</taxon>
        <taxon>Pentapetalae</taxon>
        <taxon>asterids</taxon>
        <taxon>campanulids</taxon>
        <taxon>Asterales</taxon>
        <taxon>Asteraceae</taxon>
        <taxon>Asteroideae</taxon>
        <taxon>Heliantheae alliance</taxon>
        <taxon>Heliantheae</taxon>
        <taxon>Helianthus</taxon>
    </lineage>
</organism>
<reference evidence="2" key="1">
    <citation type="journal article" date="2017" name="Nature">
        <title>The sunflower genome provides insights into oil metabolism, flowering and Asterid evolution.</title>
        <authorList>
            <person name="Badouin H."/>
            <person name="Gouzy J."/>
            <person name="Grassa C.J."/>
            <person name="Murat F."/>
            <person name="Staton S.E."/>
            <person name="Cottret L."/>
            <person name="Lelandais-Briere C."/>
            <person name="Owens G.L."/>
            <person name="Carrere S."/>
            <person name="Mayjonade B."/>
            <person name="Legrand L."/>
            <person name="Gill N."/>
            <person name="Kane N.C."/>
            <person name="Bowers J.E."/>
            <person name="Hubner S."/>
            <person name="Bellec A."/>
            <person name="Berard A."/>
            <person name="Berges H."/>
            <person name="Blanchet N."/>
            <person name="Boniface M.C."/>
            <person name="Brunel D."/>
            <person name="Catrice O."/>
            <person name="Chaidir N."/>
            <person name="Claudel C."/>
            <person name="Donnadieu C."/>
            <person name="Faraut T."/>
            <person name="Fievet G."/>
            <person name="Helmstetter N."/>
            <person name="King M."/>
            <person name="Knapp S.J."/>
            <person name="Lai Z."/>
            <person name="Le Paslier M.C."/>
            <person name="Lippi Y."/>
            <person name="Lorenzon L."/>
            <person name="Mandel J.R."/>
            <person name="Marage G."/>
            <person name="Marchand G."/>
            <person name="Marquand E."/>
            <person name="Bret-Mestries E."/>
            <person name="Morien E."/>
            <person name="Nambeesan S."/>
            <person name="Nguyen T."/>
            <person name="Pegot-Espagnet P."/>
            <person name="Pouilly N."/>
            <person name="Raftis F."/>
            <person name="Sallet E."/>
            <person name="Schiex T."/>
            <person name="Thomas J."/>
            <person name="Vandecasteele C."/>
            <person name="Vares D."/>
            <person name="Vear F."/>
            <person name="Vautrin S."/>
            <person name="Crespi M."/>
            <person name="Mangin B."/>
            <person name="Burke J.M."/>
            <person name="Salse J."/>
            <person name="Munos S."/>
            <person name="Vincourt P."/>
            <person name="Rieseberg L.H."/>
            <person name="Langlade N.B."/>
        </authorList>
    </citation>
    <scope>NUCLEOTIDE SEQUENCE</scope>
    <source>
        <tissue evidence="2">Leaves</tissue>
    </source>
</reference>
<proteinExistence type="predicted"/>
<reference evidence="2" key="2">
    <citation type="submission" date="2020-06" db="EMBL/GenBank/DDBJ databases">
        <title>Helianthus annuus Genome sequencing and assembly Release 2.</title>
        <authorList>
            <person name="Gouzy J."/>
            <person name="Langlade N."/>
            <person name="Munos S."/>
        </authorList>
    </citation>
    <scope>NUCLEOTIDE SEQUENCE</scope>
    <source>
        <tissue evidence="2">Leaves</tissue>
    </source>
</reference>
<evidence type="ECO:0000313" key="2">
    <source>
        <dbReference type="EMBL" id="KAF5762468.1"/>
    </source>
</evidence>
<gene>
    <name evidence="2" type="ORF">HanXRQr2_Chr16g0777071</name>
</gene>
<dbReference type="Gramene" id="mRNA:HanXRQr2_Chr16g0777071">
    <property type="protein sequence ID" value="CDS:HanXRQr2_Chr16g0777071.1"/>
    <property type="gene ID" value="HanXRQr2_Chr16g0777071"/>
</dbReference>
<accession>A0A9K3DWZ4</accession>
<feature type="region of interest" description="Disordered" evidence="1">
    <location>
        <begin position="47"/>
        <end position="86"/>
    </location>
</feature>